<dbReference type="AlphaFoldDB" id="A0A1L7WCB4"/>
<proteinExistence type="predicted"/>
<sequence length="141" mass="16385">MNNDYSPRSSTTSFRTTSTVESHELRTRPEHAKRTPTSYFPHDPSNERHFNPSHERNNNESIPTRDRKQSIPYAELERREREEEERNSQFSKDSDGEPKRLSDIRSEGHMNAHSECGRHGDDWLFGGMSVGDGVKWLLGKK</sequence>
<name>A0A1L7WCB4_9HELO</name>
<feature type="compositionally biased region" description="Basic and acidic residues" evidence="1">
    <location>
        <begin position="21"/>
        <end position="33"/>
    </location>
</feature>
<feature type="region of interest" description="Disordered" evidence="1">
    <location>
        <begin position="1"/>
        <end position="130"/>
    </location>
</feature>
<protein>
    <submittedName>
        <fullName evidence="2">Uncharacterized protein</fullName>
    </submittedName>
</protein>
<gene>
    <name evidence="2" type="ORF">PAC_00287</name>
</gene>
<feature type="compositionally biased region" description="Basic and acidic residues" evidence="1">
    <location>
        <begin position="44"/>
        <end position="122"/>
    </location>
</feature>
<organism evidence="2 3">
    <name type="scientific">Phialocephala subalpina</name>
    <dbReference type="NCBI Taxonomy" id="576137"/>
    <lineage>
        <taxon>Eukaryota</taxon>
        <taxon>Fungi</taxon>
        <taxon>Dikarya</taxon>
        <taxon>Ascomycota</taxon>
        <taxon>Pezizomycotina</taxon>
        <taxon>Leotiomycetes</taxon>
        <taxon>Helotiales</taxon>
        <taxon>Mollisiaceae</taxon>
        <taxon>Phialocephala</taxon>
        <taxon>Phialocephala fortinii species complex</taxon>
    </lineage>
</organism>
<evidence type="ECO:0000313" key="2">
    <source>
        <dbReference type="EMBL" id="CZR50415.1"/>
    </source>
</evidence>
<dbReference type="OrthoDB" id="3563688at2759"/>
<accession>A0A1L7WCB4</accession>
<evidence type="ECO:0000256" key="1">
    <source>
        <dbReference type="SAM" id="MobiDB-lite"/>
    </source>
</evidence>
<feature type="compositionally biased region" description="Low complexity" evidence="1">
    <location>
        <begin position="1"/>
        <end position="19"/>
    </location>
</feature>
<dbReference type="EMBL" id="FJOG01000001">
    <property type="protein sequence ID" value="CZR50415.1"/>
    <property type="molecule type" value="Genomic_DNA"/>
</dbReference>
<keyword evidence="3" id="KW-1185">Reference proteome</keyword>
<reference evidence="2 3" key="1">
    <citation type="submission" date="2016-03" db="EMBL/GenBank/DDBJ databases">
        <authorList>
            <person name="Ploux O."/>
        </authorList>
    </citation>
    <scope>NUCLEOTIDE SEQUENCE [LARGE SCALE GENOMIC DNA]</scope>
    <source>
        <strain evidence="2 3">UAMH 11012</strain>
    </source>
</reference>
<evidence type="ECO:0000313" key="3">
    <source>
        <dbReference type="Proteomes" id="UP000184330"/>
    </source>
</evidence>
<dbReference type="Proteomes" id="UP000184330">
    <property type="component" value="Unassembled WGS sequence"/>
</dbReference>